<comment type="cofactor">
    <cofactor evidence="1">
        <name>Mg(2+)</name>
        <dbReference type="ChEBI" id="CHEBI:18420"/>
    </cofactor>
</comment>
<keyword evidence="11" id="KW-0413">Isomerase</keyword>
<dbReference type="Ensembl" id="ENSSVLT00005027292.1">
    <property type="protein sequence ID" value="ENSSVLP00005024548.1"/>
    <property type="gene ID" value="ENSSVLG00005019410.1"/>
</dbReference>
<comment type="subcellular location">
    <subcellularLocation>
        <location evidence="2">Cytoplasm</location>
    </subcellularLocation>
</comment>
<evidence type="ECO:0000256" key="10">
    <source>
        <dbReference type="ARBA" id="ARBA00022990"/>
    </source>
</evidence>
<evidence type="ECO:0000256" key="7">
    <source>
        <dbReference type="ARBA" id="ARBA00022553"/>
    </source>
</evidence>
<evidence type="ECO:0000313" key="19">
    <source>
        <dbReference type="Proteomes" id="UP000694564"/>
    </source>
</evidence>
<comment type="subunit">
    <text evidence="4">Monomer.</text>
</comment>
<dbReference type="FunFam" id="3.40.120.10:FF:000031">
    <property type="entry name" value="Phosphoglucomutase-like 5"/>
    <property type="match status" value="1"/>
</dbReference>
<keyword evidence="19" id="KW-1185">Reference proteome</keyword>
<evidence type="ECO:0000256" key="9">
    <source>
        <dbReference type="ARBA" id="ARBA00022842"/>
    </source>
</evidence>
<comment type="catalytic activity">
    <reaction evidence="15">
        <text>alpha-D-glucose 1,6-bisphosphate + L-seryl-[protein] = O-phospho-L-seryl-[protein] + alpha-D-glucose 6-phosphate</text>
        <dbReference type="Rhea" id="RHEA:68752"/>
        <dbReference type="Rhea" id="RHEA-COMP:9863"/>
        <dbReference type="Rhea" id="RHEA-COMP:11604"/>
        <dbReference type="ChEBI" id="CHEBI:29999"/>
        <dbReference type="ChEBI" id="CHEBI:58225"/>
        <dbReference type="ChEBI" id="CHEBI:58392"/>
        <dbReference type="ChEBI" id="CHEBI:83421"/>
    </reaction>
</comment>
<dbReference type="AlphaFoldDB" id="A0A8D2DG43"/>
<dbReference type="GO" id="GO:0006006">
    <property type="term" value="P:glucose metabolic process"/>
    <property type="evidence" value="ECO:0007669"/>
    <property type="project" value="UniProtKB-KW"/>
</dbReference>
<dbReference type="FunFam" id="3.40.120.10:FF:000004">
    <property type="entry name" value="Phosphoglucomutase 5"/>
    <property type="match status" value="1"/>
</dbReference>
<evidence type="ECO:0000256" key="2">
    <source>
        <dbReference type="ARBA" id="ARBA00004496"/>
    </source>
</evidence>
<dbReference type="PANTHER" id="PTHR22573:SF37">
    <property type="entry name" value="PHOSPHOGLUCOMUTASE-1"/>
    <property type="match status" value="1"/>
</dbReference>
<dbReference type="InterPro" id="IPR016066">
    <property type="entry name" value="A-D-PHexomutase_CS"/>
</dbReference>
<dbReference type="InterPro" id="IPR045244">
    <property type="entry name" value="PGM"/>
</dbReference>
<comment type="catalytic activity">
    <reaction evidence="16">
        <text>O-phospho-L-seryl-[protein] + alpha-D-glucose 1-phosphate = alpha-D-glucose 1,6-bisphosphate + L-seryl-[protein]</text>
        <dbReference type="Rhea" id="RHEA:68748"/>
        <dbReference type="Rhea" id="RHEA-COMP:9863"/>
        <dbReference type="Rhea" id="RHEA-COMP:11604"/>
        <dbReference type="ChEBI" id="CHEBI:29999"/>
        <dbReference type="ChEBI" id="CHEBI:58392"/>
        <dbReference type="ChEBI" id="CHEBI:58601"/>
        <dbReference type="ChEBI" id="CHEBI:83421"/>
    </reaction>
</comment>
<evidence type="ECO:0000256" key="15">
    <source>
        <dbReference type="ARBA" id="ARBA00049318"/>
    </source>
</evidence>
<dbReference type="OrthoDB" id="2291at2759"/>
<dbReference type="GO" id="GO:0004614">
    <property type="term" value="F:phosphoglucomutase activity"/>
    <property type="evidence" value="ECO:0007669"/>
    <property type="project" value="InterPro"/>
</dbReference>
<reference evidence="18" key="2">
    <citation type="submission" date="2025-09" db="UniProtKB">
        <authorList>
            <consortium name="Ensembl"/>
        </authorList>
    </citation>
    <scope>IDENTIFICATION</scope>
</reference>
<dbReference type="InterPro" id="IPR016055">
    <property type="entry name" value="A-D-PHexomutase_a/b/a-I/II/III"/>
</dbReference>
<dbReference type="GO" id="GO:0000287">
    <property type="term" value="F:magnesium ion binding"/>
    <property type="evidence" value="ECO:0007669"/>
    <property type="project" value="InterPro"/>
</dbReference>
<evidence type="ECO:0000256" key="16">
    <source>
        <dbReference type="ARBA" id="ARBA00049409"/>
    </source>
</evidence>
<dbReference type="Gene3D" id="3.40.120.10">
    <property type="entry name" value="Alpha-D-Glucose-1,6-Bisphosphate, subunit A, domain 3"/>
    <property type="match status" value="3"/>
</dbReference>
<sequence length="276" mass="29723">MEEAVQLIVRIAAANGVGRLVIGQDGILSTPAASCTIRKIKASGGIILTASHNPGGPNGDFGIKFNISNGGPSPEAITDKIFQISKTIEEYAICPDLKMDLGVLGKQQFDLENKLKPFTVEIVDSVEAYATVLRNIFDFNALKELSGPNRLKIRIDKIFCEELGAPANSAVNCVLEDFGGHHPDPNLTYAADLVETMKSGGHDFGAALDGDGDQNTILGKHGLFVNPSDSVAVIAANIFSIPYFQHTGVRGFVRSMMSPKSIRTPWSRWLPLFLLL</sequence>
<protein>
    <recommendedName>
        <fullName evidence="13">Phosphoglucomutase-1</fullName>
    </recommendedName>
    <alternativeName>
        <fullName evidence="14">Glucose phosphomutase 1</fullName>
    </alternativeName>
</protein>
<evidence type="ECO:0000313" key="18">
    <source>
        <dbReference type="Ensembl" id="ENSSVLP00005024548.1"/>
    </source>
</evidence>
<dbReference type="GeneTree" id="ENSGT00940000155542"/>
<evidence type="ECO:0000256" key="8">
    <source>
        <dbReference type="ARBA" id="ARBA00022723"/>
    </source>
</evidence>
<dbReference type="InterPro" id="IPR005841">
    <property type="entry name" value="Alpha-D-phosphohexomutase_SF"/>
</dbReference>
<dbReference type="PANTHER" id="PTHR22573">
    <property type="entry name" value="PHOSPHOHEXOMUTASE FAMILY MEMBER"/>
    <property type="match status" value="1"/>
</dbReference>
<evidence type="ECO:0000256" key="11">
    <source>
        <dbReference type="ARBA" id="ARBA00023235"/>
    </source>
</evidence>
<dbReference type="PROSITE" id="PS00710">
    <property type="entry name" value="PGM_PMM"/>
    <property type="match status" value="1"/>
</dbReference>
<evidence type="ECO:0000256" key="13">
    <source>
        <dbReference type="ARBA" id="ARBA00040178"/>
    </source>
</evidence>
<organism evidence="18 19">
    <name type="scientific">Sciurus vulgaris</name>
    <name type="common">Eurasian red squirrel</name>
    <dbReference type="NCBI Taxonomy" id="55149"/>
    <lineage>
        <taxon>Eukaryota</taxon>
        <taxon>Metazoa</taxon>
        <taxon>Chordata</taxon>
        <taxon>Craniata</taxon>
        <taxon>Vertebrata</taxon>
        <taxon>Euteleostomi</taxon>
        <taxon>Mammalia</taxon>
        <taxon>Eutheria</taxon>
        <taxon>Euarchontoglires</taxon>
        <taxon>Glires</taxon>
        <taxon>Rodentia</taxon>
        <taxon>Sciuromorpha</taxon>
        <taxon>Sciuridae</taxon>
        <taxon>Sciurinae</taxon>
        <taxon>Sciurini</taxon>
        <taxon>Sciurus</taxon>
    </lineage>
</organism>
<accession>A0A8D2DG43</accession>
<evidence type="ECO:0000256" key="4">
    <source>
        <dbReference type="ARBA" id="ARBA00011245"/>
    </source>
</evidence>
<keyword evidence="7" id="KW-0597">Phosphoprotein</keyword>
<feature type="domain" description="Alpha-D-phosphohexomutase alpha/beta/alpha" evidence="17">
    <location>
        <begin position="2"/>
        <end position="91"/>
    </location>
</feature>
<proteinExistence type="inferred from homology"/>
<dbReference type="PRINTS" id="PR00509">
    <property type="entry name" value="PGMPMM"/>
</dbReference>
<evidence type="ECO:0000256" key="5">
    <source>
        <dbReference type="ARBA" id="ARBA00022490"/>
    </source>
</evidence>
<evidence type="ECO:0000256" key="12">
    <source>
        <dbReference type="ARBA" id="ARBA00023277"/>
    </source>
</evidence>
<keyword evidence="9" id="KW-0460">Magnesium</keyword>
<keyword evidence="6" id="KW-0313">Glucose metabolism</keyword>
<reference evidence="18" key="1">
    <citation type="submission" date="2025-08" db="UniProtKB">
        <authorList>
            <consortium name="Ensembl"/>
        </authorList>
    </citation>
    <scope>IDENTIFICATION</scope>
</reference>
<dbReference type="SUPFAM" id="SSF53738">
    <property type="entry name" value="Phosphoglucomutase, first 3 domains"/>
    <property type="match status" value="2"/>
</dbReference>
<keyword evidence="10" id="KW-0007">Acetylation</keyword>
<keyword evidence="5" id="KW-0963">Cytoplasm</keyword>
<name>A0A8D2DG43_SCIVU</name>
<keyword evidence="8" id="KW-0479">Metal-binding</keyword>
<dbReference type="InterPro" id="IPR005844">
    <property type="entry name" value="A-D-PHexomutase_a/b/a-I"/>
</dbReference>
<dbReference type="GO" id="GO:0005829">
    <property type="term" value="C:cytosol"/>
    <property type="evidence" value="ECO:0007669"/>
    <property type="project" value="TreeGrafter"/>
</dbReference>
<evidence type="ECO:0000256" key="6">
    <source>
        <dbReference type="ARBA" id="ARBA00022526"/>
    </source>
</evidence>
<keyword evidence="12" id="KW-0119">Carbohydrate metabolism</keyword>
<dbReference type="Pfam" id="PF02878">
    <property type="entry name" value="PGM_PMM_I"/>
    <property type="match status" value="1"/>
</dbReference>
<evidence type="ECO:0000256" key="1">
    <source>
        <dbReference type="ARBA" id="ARBA00001946"/>
    </source>
</evidence>
<evidence type="ECO:0000256" key="14">
    <source>
        <dbReference type="ARBA" id="ARBA00043051"/>
    </source>
</evidence>
<evidence type="ECO:0000259" key="17">
    <source>
        <dbReference type="Pfam" id="PF02878"/>
    </source>
</evidence>
<evidence type="ECO:0000256" key="3">
    <source>
        <dbReference type="ARBA" id="ARBA00010231"/>
    </source>
</evidence>
<comment type="similarity">
    <text evidence="3">Belongs to the phosphohexose mutase family.</text>
</comment>
<dbReference type="Proteomes" id="UP000694564">
    <property type="component" value="Chromosome 12"/>
</dbReference>